<evidence type="ECO:0000313" key="1">
    <source>
        <dbReference type="EMBL" id="QDT59032.1"/>
    </source>
</evidence>
<dbReference type="Proteomes" id="UP000315003">
    <property type="component" value="Chromosome"/>
</dbReference>
<gene>
    <name evidence="1" type="ORF">SV7mr_15370</name>
</gene>
<evidence type="ECO:0000313" key="2">
    <source>
        <dbReference type="Proteomes" id="UP000315003"/>
    </source>
</evidence>
<name>A0A517SSD2_9BACT</name>
<dbReference type="AlphaFoldDB" id="A0A517SSD2"/>
<organism evidence="1 2">
    <name type="scientific">Stieleria bergensis</name>
    <dbReference type="NCBI Taxonomy" id="2528025"/>
    <lineage>
        <taxon>Bacteria</taxon>
        <taxon>Pseudomonadati</taxon>
        <taxon>Planctomycetota</taxon>
        <taxon>Planctomycetia</taxon>
        <taxon>Pirellulales</taxon>
        <taxon>Pirellulaceae</taxon>
        <taxon>Stieleria</taxon>
    </lineage>
</organism>
<dbReference type="RefSeq" id="WP_145270622.1">
    <property type="nucleotide sequence ID" value="NZ_CP036272.1"/>
</dbReference>
<reference evidence="1 2" key="1">
    <citation type="submission" date="2019-02" db="EMBL/GenBank/DDBJ databases">
        <title>Deep-cultivation of Planctomycetes and their phenomic and genomic characterization uncovers novel biology.</title>
        <authorList>
            <person name="Wiegand S."/>
            <person name="Jogler M."/>
            <person name="Boedeker C."/>
            <person name="Pinto D."/>
            <person name="Vollmers J."/>
            <person name="Rivas-Marin E."/>
            <person name="Kohn T."/>
            <person name="Peeters S.H."/>
            <person name="Heuer A."/>
            <person name="Rast P."/>
            <person name="Oberbeckmann S."/>
            <person name="Bunk B."/>
            <person name="Jeske O."/>
            <person name="Meyerdierks A."/>
            <person name="Storesund J.E."/>
            <person name="Kallscheuer N."/>
            <person name="Luecker S."/>
            <person name="Lage O.M."/>
            <person name="Pohl T."/>
            <person name="Merkel B.J."/>
            <person name="Hornburger P."/>
            <person name="Mueller R.-W."/>
            <person name="Bruemmer F."/>
            <person name="Labrenz M."/>
            <person name="Spormann A.M."/>
            <person name="Op den Camp H."/>
            <person name="Overmann J."/>
            <person name="Amann R."/>
            <person name="Jetten M.S.M."/>
            <person name="Mascher T."/>
            <person name="Medema M.H."/>
            <person name="Devos D.P."/>
            <person name="Kaster A.-K."/>
            <person name="Ovreas L."/>
            <person name="Rohde M."/>
            <person name="Galperin M.Y."/>
            <person name="Jogler C."/>
        </authorList>
    </citation>
    <scope>NUCLEOTIDE SEQUENCE [LARGE SCALE GENOMIC DNA]</scope>
    <source>
        <strain evidence="1 2">SV_7m_r</strain>
    </source>
</reference>
<dbReference type="EMBL" id="CP036272">
    <property type="protein sequence ID" value="QDT59032.1"/>
    <property type="molecule type" value="Genomic_DNA"/>
</dbReference>
<sequence>MPEDSPKKKPLAIGYFAVVEDDATGWTGGMLVLQPNGRPIEFQCTLPVRPSKAHQILFGPTLRDHVIGEVIGKLLAARCQSKIGLLCCDDAKALAVEPHVRCPIALACEREEESAHNSEQLQVIGNDCPSGMQPVTLAGKTFWVPMEQVPKVESLLPQFESLSDPSEPFDRIRQAINEAHSQLSRPKAQAA</sequence>
<keyword evidence="2" id="KW-1185">Reference proteome</keyword>
<dbReference type="OrthoDB" id="268932at2"/>
<protein>
    <submittedName>
        <fullName evidence="1">Uncharacterized protein</fullName>
    </submittedName>
</protein>
<accession>A0A517SSD2</accession>
<proteinExistence type="predicted"/>